<dbReference type="GO" id="GO:0043531">
    <property type="term" value="F:ADP binding"/>
    <property type="evidence" value="ECO:0007669"/>
    <property type="project" value="InterPro"/>
</dbReference>
<keyword evidence="4" id="KW-1185">Reference proteome</keyword>
<evidence type="ECO:0008006" key="5">
    <source>
        <dbReference type="Google" id="ProtNLM"/>
    </source>
</evidence>
<dbReference type="Proteomes" id="UP000573603">
    <property type="component" value="Unassembled WGS sequence"/>
</dbReference>
<dbReference type="Gene3D" id="3.40.50.1580">
    <property type="entry name" value="Nucleoside phosphorylase domain"/>
    <property type="match status" value="1"/>
</dbReference>
<protein>
    <recommendedName>
        <fullName evidence="5">Nucleoside phosphorylase domain-containing protein</fullName>
    </recommendedName>
</protein>
<accession>A0A8H4YJB1</accession>
<dbReference type="InterPro" id="IPR027417">
    <property type="entry name" value="P-loop_NTPase"/>
</dbReference>
<dbReference type="InterPro" id="IPR053137">
    <property type="entry name" value="NLR-like"/>
</dbReference>
<evidence type="ECO:0000313" key="4">
    <source>
        <dbReference type="Proteomes" id="UP000573603"/>
    </source>
</evidence>
<dbReference type="SUPFAM" id="SSF53167">
    <property type="entry name" value="Purine and uridine phosphorylases"/>
    <property type="match status" value="1"/>
</dbReference>
<reference evidence="3 4" key="1">
    <citation type="journal article" date="2020" name="BMC Genomics">
        <title>Correction to: Identification and distribution of gene clusters required for synthesis of sphingolipid metabolism inhibitors in diverse species of the filamentous fungus Fusarium.</title>
        <authorList>
            <person name="Kim H.S."/>
            <person name="Lohmar J.M."/>
            <person name="Busman M."/>
            <person name="Brown D.W."/>
            <person name="Naumann T.A."/>
            <person name="Divon H.H."/>
            <person name="Lysoe E."/>
            <person name="Uhlig S."/>
            <person name="Proctor R.H."/>
        </authorList>
    </citation>
    <scope>NUCLEOTIDE SEQUENCE [LARGE SCALE GENOMIC DNA]</scope>
    <source>
        <strain evidence="3 4">NRRL 25214</strain>
    </source>
</reference>
<dbReference type="EMBL" id="JABEVY010000600">
    <property type="protein sequence ID" value="KAF5229123.1"/>
    <property type="molecule type" value="Genomic_DNA"/>
</dbReference>
<sequence>MTRSEHLQRPSRREDFKIAIICALPIEYDAVALMIDPFWDNAGDLYGRAVGDQNAYTTGRIGNYNVVLTLLPNIGKSSTAGAAASLRASYSRLEIVILAGICGGLPGVGSQREILLGDVIISKQVIQYDIGRLYASHFEIRNSIHDILGRPNRNIRTLVNTFETSHGRRRLQQETAQFLYELREKARSLNSEALYKYPGPDEDKLFDTDYIHRHRAPTMCDCLSLLLGYDTAVAATCDQLRCDTSYLIKRDRLQEIKERTQSLRTGEEATNKVYNPAIFVGVVGSGDVVMKSGKDRDRIAAEHDIIAFETEGAGLWDELPCIVVKGVCDYADSHKNKRWQLYAAATAAAALKALLGRYIQTDIPAGRIQSPISGLQARVSGQSSNVFSFERTPSGPLVRSEKIFLQESILIRDDITSFLKRALSDEGRSRVVLYGLPGVGKTTMVRYFANQEQDTKAILWIPSNSELEIRAAFSEYSKILTTQDREPANFISVVGERLNDLFADNWTIVFDGLDDHSAIPLETYIFPHLRSGNVLITTQNATICDRINATHIMQVTSLDEKAAEELLLMTAVRPANVNVANISESTGEVQARKQVLRELGYLPAAISVVAGILRGSLGSPQISCEVYLRRCQEARDEDLEENPTLTNYHSTTNSKRAVHLAYFVASCEDASNLQEGVQLYRLVARRRDQVGNNKRSNEFKVLGELGFLDRNFFRRSFDKLANANFITGNWTKCGDDHVPTYTAEIYSLLRPKLWLLGFGMCRQLEQTGVETNRYGSLKSELRASLAAHREHWDNYPASNHEIVVPFILDAVRGLARSLEHLPVDAQQQPGLATYSDALHDSINEVYDNLISSIDWTRLIDDFIHQLDDEVEYAVQSESRQKPNFELSEFFLDTLDAYGCLPIAFRAAASDEFQLGGQIPLIEELKSIIVYNIQSLMVACFGSEATNAVVDMCYVPHDERHSKGRRWVERWAGDVSAILKRSFDEAFSSVCRQDIAPETPTPNTDMAGTGLATRFAGFSTPHPRNIFFATLRQVIAAVTKELLIDSDAMNILEANCAEIRDVCEKAIRRGLETRADEVFHFEPLSSEADRPTCFSVLWELAWGSRVVGGLTDWVDLPDDDSNGGDLPQGDEGLELDVHEAFGTLRGQITKTLQAVYAGSQQDASREAISQALGSVFDYRRVLHRDIMRRLARPGLNDRTGMGPFFAKVVLEECDKELGTIFFVLADDTSVTSEAELRVA</sequence>
<feature type="domain" description="NB-ARC" evidence="1">
    <location>
        <begin position="420"/>
        <end position="570"/>
    </location>
</feature>
<dbReference type="Gene3D" id="3.40.50.300">
    <property type="entry name" value="P-loop containing nucleotide triphosphate hydrolases"/>
    <property type="match status" value="1"/>
</dbReference>
<dbReference type="PANTHER" id="PTHR46082:SF6">
    <property type="entry name" value="AAA+ ATPASE DOMAIN-CONTAINING PROTEIN-RELATED"/>
    <property type="match status" value="1"/>
</dbReference>
<dbReference type="SUPFAM" id="SSF52540">
    <property type="entry name" value="P-loop containing nucleoside triphosphate hydrolases"/>
    <property type="match status" value="1"/>
</dbReference>
<dbReference type="InterPro" id="IPR035994">
    <property type="entry name" value="Nucleoside_phosphorylase_sf"/>
</dbReference>
<feature type="domain" description="Nucleoside phosphorylase" evidence="2">
    <location>
        <begin position="17"/>
        <end position="134"/>
    </location>
</feature>
<dbReference type="GO" id="GO:0009116">
    <property type="term" value="P:nucleoside metabolic process"/>
    <property type="evidence" value="ECO:0007669"/>
    <property type="project" value="InterPro"/>
</dbReference>
<dbReference type="Pfam" id="PF00931">
    <property type="entry name" value="NB-ARC"/>
    <property type="match status" value="1"/>
</dbReference>
<dbReference type="InterPro" id="IPR002182">
    <property type="entry name" value="NB-ARC"/>
</dbReference>
<dbReference type="PANTHER" id="PTHR46082">
    <property type="entry name" value="ATP/GTP-BINDING PROTEIN-RELATED"/>
    <property type="match status" value="1"/>
</dbReference>
<gene>
    <name evidence="3" type="ORF">FANTH_14298</name>
</gene>
<comment type="caution">
    <text evidence="3">The sequence shown here is derived from an EMBL/GenBank/DDBJ whole genome shotgun (WGS) entry which is preliminary data.</text>
</comment>
<organism evidence="3 4">
    <name type="scientific">Fusarium anthophilum</name>
    <dbReference type="NCBI Taxonomy" id="48485"/>
    <lineage>
        <taxon>Eukaryota</taxon>
        <taxon>Fungi</taxon>
        <taxon>Dikarya</taxon>
        <taxon>Ascomycota</taxon>
        <taxon>Pezizomycotina</taxon>
        <taxon>Sordariomycetes</taxon>
        <taxon>Hypocreomycetidae</taxon>
        <taxon>Hypocreales</taxon>
        <taxon>Nectriaceae</taxon>
        <taxon>Fusarium</taxon>
        <taxon>Fusarium fujikuroi species complex</taxon>
    </lineage>
</organism>
<dbReference type="Pfam" id="PF01048">
    <property type="entry name" value="PNP_UDP_1"/>
    <property type="match status" value="1"/>
</dbReference>
<evidence type="ECO:0000259" key="2">
    <source>
        <dbReference type="Pfam" id="PF01048"/>
    </source>
</evidence>
<dbReference type="GO" id="GO:0003824">
    <property type="term" value="F:catalytic activity"/>
    <property type="evidence" value="ECO:0007669"/>
    <property type="project" value="InterPro"/>
</dbReference>
<evidence type="ECO:0000313" key="3">
    <source>
        <dbReference type="EMBL" id="KAF5229123.1"/>
    </source>
</evidence>
<name>A0A8H4YJB1_9HYPO</name>
<dbReference type="AlphaFoldDB" id="A0A8H4YJB1"/>
<dbReference type="InterPro" id="IPR000845">
    <property type="entry name" value="Nucleoside_phosphorylase_d"/>
</dbReference>
<proteinExistence type="predicted"/>
<evidence type="ECO:0000259" key="1">
    <source>
        <dbReference type="Pfam" id="PF00931"/>
    </source>
</evidence>